<sequence length="138" mass="15836">MTWTEGRISRRPATKRIKKPEEGLPYPVWAAAREKGTWERMSLTNEDPTTKDISNRFRDLAQPHLRPQHNEVARRAEFTYLRLARVVSHQHAHRVYYVIPTAAAPYVLTLPSQQRIWQIAAAALGAVAALTCLLWLLV</sequence>
<accession>A0ABU2NZN0</accession>
<keyword evidence="1" id="KW-1133">Transmembrane helix</keyword>
<gene>
    <name evidence="2" type="ORF">RM572_27115</name>
</gene>
<dbReference type="Proteomes" id="UP001183414">
    <property type="component" value="Unassembled WGS sequence"/>
</dbReference>
<reference evidence="3" key="1">
    <citation type="submission" date="2023-07" db="EMBL/GenBank/DDBJ databases">
        <title>30 novel species of actinomycetes from the DSMZ collection.</title>
        <authorList>
            <person name="Nouioui I."/>
        </authorList>
    </citation>
    <scope>NUCLEOTIDE SEQUENCE [LARGE SCALE GENOMIC DNA]</scope>
    <source>
        <strain evidence="3">DSM 42041</strain>
    </source>
</reference>
<dbReference type="EMBL" id="JAVREQ010000037">
    <property type="protein sequence ID" value="MDT0382434.1"/>
    <property type="molecule type" value="Genomic_DNA"/>
</dbReference>
<proteinExistence type="predicted"/>
<protein>
    <submittedName>
        <fullName evidence="2">Uncharacterized protein</fullName>
    </submittedName>
</protein>
<organism evidence="2 3">
    <name type="scientific">Streptomyces hazeniae</name>
    <dbReference type="NCBI Taxonomy" id="3075538"/>
    <lineage>
        <taxon>Bacteria</taxon>
        <taxon>Bacillati</taxon>
        <taxon>Actinomycetota</taxon>
        <taxon>Actinomycetes</taxon>
        <taxon>Kitasatosporales</taxon>
        <taxon>Streptomycetaceae</taxon>
        <taxon>Streptomyces</taxon>
    </lineage>
</organism>
<evidence type="ECO:0000313" key="3">
    <source>
        <dbReference type="Proteomes" id="UP001183414"/>
    </source>
</evidence>
<keyword evidence="1" id="KW-0812">Transmembrane</keyword>
<dbReference type="RefSeq" id="WP_311676024.1">
    <property type="nucleotide sequence ID" value="NZ_JAVREQ010000037.1"/>
</dbReference>
<name>A0ABU2NZN0_9ACTN</name>
<comment type="caution">
    <text evidence="2">The sequence shown here is derived from an EMBL/GenBank/DDBJ whole genome shotgun (WGS) entry which is preliminary data.</text>
</comment>
<feature type="transmembrane region" description="Helical" evidence="1">
    <location>
        <begin position="116"/>
        <end position="137"/>
    </location>
</feature>
<evidence type="ECO:0000256" key="1">
    <source>
        <dbReference type="SAM" id="Phobius"/>
    </source>
</evidence>
<keyword evidence="3" id="KW-1185">Reference proteome</keyword>
<evidence type="ECO:0000313" key="2">
    <source>
        <dbReference type="EMBL" id="MDT0382434.1"/>
    </source>
</evidence>
<keyword evidence="1" id="KW-0472">Membrane</keyword>